<keyword evidence="2" id="KW-0547">Nucleotide-binding</keyword>
<reference evidence="7 8" key="1">
    <citation type="submission" date="2014-02" db="EMBL/GenBank/DDBJ databases">
        <title>Draft Genome of Hylemonella gracilis isolated from the Niagara River.</title>
        <authorList>
            <person name="Pawlowski D.R."/>
            <person name="Koudelka G.B."/>
        </authorList>
    </citation>
    <scope>NUCLEOTIDE SEQUENCE [LARGE SCALE GENOMIC DNA]</scope>
    <source>
        <strain evidence="7 8">Niagara R</strain>
    </source>
</reference>
<keyword evidence="4" id="KW-0067">ATP-binding</keyword>
<evidence type="ECO:0000256" key="3">
    <source>
        <dbReference type="ARBA" id="ARBA00022777"/>
    </source>
</evidence>
<gene>
    <name evidence="7" type="ORF">AZ34_05110</name>
</gene>
<dbReference type="eggNOG" id="COG2379">
    <property type="taxonomic scope" value="Bacteria"/>
</dbReference>
<dbReference type="GO" id="GO:0005737">
    <property type="term" value="C:cytoplasm"/>
    <property type="evidence" value="ECO:0007669"/>
    <property type="project" value="TreeGrafter"/>
</dbReference>
<dbReference type="GO" id="GO:0005524">
    <property type="term" value="F:ATP binding"/>
    <property type="evidence" value="ECO:0007669"/>
    <property type="project" value="UniProtKB-KW"/>
</dbReference>
<dbReference type="AlphaFoldDB" id="A0A016XFA6"/>
<sequence>MAPQNSPSSLPPGLDPRTQPREFLQLLYQTAVRRALPLHTMAAHLPPPPSRASGGRTIVIGAGKAAGAMAQAVEALWPAHAGPDAPLEGLVVTRYGHTPPRPSGLPQRIEVVEAAHPVPDAAGMVAAQRILQTVQGLTADDLVLCLISGGGSALLTLPAEGLTLADKQRINRELLASGANIGEMNCVRKHLSRIKGGRLAAACAPARVVTLTISDVPGDDPSVIASGPTVPDASSCADALSILQRYRIALPPAVLTALEQGAYETPKPADPVFAGQTVRLIATPKESLQAAAEAARELGKAIGLNAYILSDELEGESREVGKVHAALARFVAREGQPFARPCVILSGGETTVTVRPQPAEVPRGRGEIPEARPGRGGRAGEFCLGLALALQGQAGVWGLAADTDGIDGIEDNAGAFVTPDTLARAAALGLSAETHLDRNDSYGYFQALGDLLVTGPTHTNVNDFRALLVL</sequence>
<dbReference type="Pfam" id="PF13660">
    <property type="entry name" value="DUF4147"/>
    <property type="match status" value="1"/>
</dbReference>
<dbReference type="SUPFAM" id="SSF82544">
    <property type="entry name" value="GckA/TtuD-like"/>
    <property type="match status" value="1"/>
</dbReference>
<dbReference type="PANTHER" id="PTHR12227:SF0">
    <property type="entry name" value="GLYCERATE KINASE"/>
    <property type="match status" value="1"/>
</dbReference>
<dbReference type="PANTHER" id="PTHR12227">
    <property type="entry name" value="GLYCERATE KINASE"/>
    <property type="match status" value="1"/>
</dbReference>
<dbReference type="OrthoDB" id="9766552at2"/>
<dbReference type="Proteomes" id="UP000023268">
    <property type="component" value="Unassembled WGS sequence"/>
</dbReference>
<organism evidence="7 8">
    <name type="scientific">Hylemonella gracilis str. Niagara R</name>
    <dbReference type="NCBI Taxonomy" id="1458275"/>
    <lineage>
        <taxon>Bacteria</taxon>
        <taxon>Pseudomonadati</taxon>
        <taxon>Pseudomonadota</taxon>
        <taxon>Betaproteobacteria</taxon>
        <taxon>Burkholderiales</taxon>
        <taxon>Comamonadaceae</taxon>
        <taxon>Hylemonella</taxon>
    </lineage>
</organism>
<feature type="domain" description="MOFRL-associated" evidence="6">
    <location>
        <begin position="25"/>
        <end position="259"/>
    </location>
</feature>
<protein>
    <submittedName>
        <fullName evidence="7">Hydroxypyruvate reductase</fullName>
    </submittedName>
</protein>
<evidence type="ECO:0000256" key="1">
    <source>
        <dbReference type="ARBA" id="ARBA00022679"/>
    </source>
</evidence>
<evidence type="ECO:0000256" key="4">
    <source>
        <dbReference type="ARBA" id="ARBA00022840"/>
    </source>
</evidence>
<comment type="caution">
    <text evidence="7">The sequence shown here is derived from an EMBL/GenBank/DDBJ whole genome shotgun (WGS) entry which is preliminary data.</text>
</comment>
<dbReference type="STRING" id="1458275.AZ34_05110"/>
<evidence type="ECO:0000313" key="7">
    <source>
        <dbReference type="EMBL" id="EYC50501.1"/>
    </source>
</evidence>
<dbReference type="InterPro" id="IPR037035">
    <property type="entry name" value="GK-like_C_sf"/>
</dbReference>
<dbReference type="InterPro" id="IPR025286">
    <property type="entry name" value="MOFRL_assoc_dom"/>
</dbReference>
<dbReference type="GO" id="GO:0008887">
    <property type="term" value="F:glycerate kinase activity"/>
    <property type="evidence" value="ECO:0007669"/>
    <property type="project" value="InterPro"/>
</dbReference>
<keyword evidence="7" id="KW-0670">Pyruvate</keyword>
<keyword evidence="1" id="KW-0808">Transferase</keyword>
<dbReference type="Pfam" id="PF05161">
    <property type="entry name" value="MOFRL"/>
    <property type="match status" value="1"/>
</dbReference>
<keyword evidence="3" id="KW-0418">Kinase</keyword>
<name>A0A016XFA6_9BURK</name>
<dbReference type="InterPro" id="IPR007835">
    <property type="entry name" value="MOFRL"/>
</dbReference>
<dbReference type="FunFam" id="3.40.50.10180:FF:000001">
    <property type="entry name" value="Glycerate kinase"/>
    <property type="match status" value="1"/>
</dbReference>
<evidence type="ECO:0000313" key="8">
    <source>
        <dbReference type="Proteomes" id="UP000023268"/>
    </source>
</evidence>
<accession>A0A016XFA6</accession>
<proteinExistence type="predicted"/>
<dbReference type="Gene3D" id="3.40.1480.10">
    <property type="entry name" value="MOFRL domain"/>
    <property type="match status" value="1"/>
</dbReference>
<feature type="domain" description="MOFRL" evidence="5">
    <location>
        <begin position="342"/>
        <end position="463"/>
    </location>
</feature>
<evidence type="ECO:0000259" key="6">
    <source>
        <dbReference type="Pfam" id="PF13660"/>
    </source>
</evidence>
<dbReference type="RefSeq" id="WP_035605468.1">
    <property type="nucleotide sequence ID" value="NZ_JEMG01000001.1"/>
</dbReference>
<evidence type="ECO:0000256" key="2">
    <source>
        <dbReference type="ARBA" id="ARBA00022741"/>
    </source>
</evidence>
<dbReference type="InterPro" id="IPR038614">
    <property type="entry name" value="GK_N_sf"/>
</dbReference>
<evidence type="ECO:0000259" key="5">
    <source>
        <dbReference type="Pfam" id="PF05161"/>
    </source>
</evidence>
<dbReference type="InterPro" id="IPR039760">
    <property type="entry name" value="MOFRL_protein"/>
</dbReference>
<dbReference type="Gene3D" id="3.40.50.10180">
    <property type="entry name" value="Glycerate kinase, MOFRL-like N-terminal domain"/>
    <property type="match status" value="1"/>
</dbReference>
<dbReference type="EMBL" id="JEMG01000001">
    <property type="protein sequence ID" value="EYC50501.1"/>
    <property type="molecule type" value="Genomic_DNA"/>
</dbReference>